<dbReference type="KEGG" id="vg:54997856"/>
<evidence type="ECO:0000313" key="1">
    <source>
        <dbReference type="EMBL" id="AXH50495.1"/>
    </source>
</evidence>
<organism evidence="1 2">
    <name type="scientific">Gordonia phage Ruthy</name>
    <dbReference type="NCBI Taxonomy" id="2250323"/>
    <lineage>
        <taxon>Viruses</taxon>
        <taxon>Duplodnaviria</taxon>
        <taxon>Heunggongvirae</taxon>
        <taxon>Uroviricota</taxon>
        <taxon>Caudoviricetes</taxon>
        <taxon>Ruthyvirus</taxon>
        <taxon>Ruthyvirus ruthy</taxon>
    </lineage>
</organism>
<gene>
    <name evidence="1" type="primary">32</name>
    <name evidence="1" type="ORF">SEA_RUTHY_32</name>
</gene>
<protein>
    <submittedName>
        <fullName evidence="1">Minor tail protein</fullName>
    </submittedName>
</protein>
<evidence type="ECO:0000313" key="2">
    <source>
        <dbReference type="Proteomes" id="UP000259467"/>
    </source>
</evidence>
<dbReference type="EMBL" id="MH536826">
    <property type="protein sequence ID" value="AXH50495.1"/>
    <property type="molecule type" value="Genomic_DNA"/>
</dbReference>
<sequence length="154" mass="17045">MKRRQAIFLVVIAIAISVAGLLSAPTPTARASDYGGDGTPLACSGIYAVGGSVPVKARDGRVVGYSRMYWSNSCRGNWVRAWSSDGAVRRFRSTIWVGIPPGPTRRWATADDNTHSYHFTRYLRVPATQKMCASTDIWDNRTRDWAHTGSYCRT</sequence>
<dbReference type="GeneID" id="54997856"/>
<dbReference type="Proteomes" id="UP000259467">
    <property type="component" value="Segment"/>
</dbReference>
<name>A0A345L5E3_9CAUD</name>
<keyword evidence="2" id="KW-1185">Reference proteome</keyword>
<reference evidence="2" key="1">
    <citation type="submission" date="2018-06" db="EMBL/GenBank/DDBJ databases">
        <authorList>
            <person name="Zhirakovskaya E."/>
        </authorList>
    </citation>
    <scope>NUCLEOTIDE SEQUENCE [LARGE SCALE GENOMIC DNA]</scope>
</reference>
<proteinExistence type="predicted"/>
<accession>A0A345L5E3</accession>
<dbReference type="RefSeq" id="YP_009806981.1">
    <property type="nucleotide sequence ID" value="NC_048019.1"/>
</dbReference>